<accession>A0A1J0WJQ1</accession>
<dbReference type="Gene3D" id="3.40.50.1240">
    <property type="entry name" value="Phosphoglycerate mutase-like"/>
    <property type="match status" value="1"/>
</dbReference>
<dbReference type="RefSeq" id="WP_071972882.1">
    <property type="nucleotide sequence ID" value="NZ_CP018076.1"/>
</dbReference>
<organism evidence="2 3">
    <name type="scientific">Sulfitobacter alexandrii</name>
    <dbReference type="NCBI Taxonomy" id="1917485"/>
    <lineage>
        <taxon>Bacteria</taxon>
        <taxon>Pseudomonadati</taxon>
        <taxon>Pseudomonadota</taxon>
        <taxon>Alphaproteobacteria</taxon>
        <taxon>Rhodobacterales</taxon>
        <taxon>Roseobacteraceae</taxon>
        <taxon>Sulfitobacter</taxon>
    </lineage>
</organism>
<evidence type="ECO:0000313" key="2">
    <source>
        <dbReference type="EMBL" id="APE44538.1"/>
    </source>
</evidence>
<dbReference type="SMART" id="SM00855">
    <property type="entry name" value="PGAM"/>
    <property type="match status" value="1"/>
</dbReference>
<feature type="binding site" evidence="1">
    <location>
        <position position="57"/>
    </location>
    <ligand>
        <name>substrate</name>
    </ligand>
</feature>
<dbReference type="InterPro" id="IPR050275">
    <property type="entry name" value="PGM_Phosphatase"/>
</dbReference>
<dbReference type="InterPro" id="IPR013078">
    <property type="entry name" value="His_Pase_superF_clade-1"/>
</dbReference>
<dbReference type="EMBL" id="CP018076">
    <property type="protein sequence ID" value="APE44538.1"/>
    <property type="molecule type" value="Genomic_DNA"/>
</dbReference>
<name>A0A1J0WJQ1_9RHOB</name>
<dbReference type="Proteomes" id="UP000181897">
    <property type="component" value="Chromosome"/>
</dbReference>
<feature type="binding site" evidence="1">
    <location>
        <begin position="8"/>
        <end position="15"/>
    </location>
    <ligand>
        <name>substrate</name>
    </ligand>
</feature>
<gene>
    <name evidence="2" type="ORF">BOO69_14800</name>
</gene>
<dbReference type="GO" id="GO:0005737">
    <property type="term" value="C:cytoplasm"/>
    <property type="evidence" value="ECO:0007669"/>
    <property type="project" value="TreeGrafter"/>
</dbReference>
<dbReference type="SUPFAM" id="SSF53254">
    <property type="entry name" value="Phosphoglycerate mutase-like"/>
    <property type="match status" value="1"/>
</dbReference>
<dbReference type="CDD" id="cd07067">
    <property type="entry name" value="HP_PGM_like"/>
    <property type="match status" value="1"/>
</dbReference>
<dbReference type="STRING" id="1917485.BOO69_14800"/>
<evidence type="ECO:0000256" key="1">
    <source>
        <dbReference type="PIRSR" id="PIRSR613078-2"/>
    </source>
</evidence>
<protein>
    <submittedName>
        <fullName evidence="2">Phosphoglycerate mutase</fullName>
    </submittedName>
</protein>
<dbReference type="InterPro" id="IPR029033">
    <property type="entry name" value="His_PPase_superfam"/>
</dbReference>
<proteinExistence type="predicted"/>
<evidence type="ECO:0000313" key="3">
    <source>
        <dbReference type="Proteomes" id="UP000181897"/>
    </source>
</evidence>
<reference evidence="2 3" key="1">
    <citation type="submission" date="2016-11" db="EMBL/GenBank/DDBJ databases">
        <title>Complete genome sequence of Sulfitobacter sp. AM1-D1, a toxic bacteria associated with marine dinoflagellate Alexandrium minutum in East China Sea.</title>
        <authorList>
            <person name="Yang Q."/>
            <person name="Zhang X."/>
            <person name="Tian X."/>
        </authorList>
    </citation>
    <scope>NUCLEOTIDE SEQUENCE [LARGE SCALE GENOMIC DNA]</scope>
    <source>
        <strain evidence="2 3">AM1-D1</strain>
    </source>
</reference>
<dbReference type="OrthoDB" id="9781415at2"/>
<dbReference type="PANTHER" id="PTHR48100:SF62">
    <property type="entry name" value="GLUCOSYL-3-PHOSPHOGLYCERATE PHOSPHATASE"/>
    <property type="match status" value="1"/>
</dbReference>
<sequence>MTRLALLRHGHTAWNRAGRIQGRTDVPLDDAARAQLADLSLPAPWDRAAIWSSPLQRAVETARLVSGRDPRTDPALTEMHWGDWEGRTRPELHADPACDYRPIEAWGWDHAPPGGESPARVRDRLLPWAQAMTQDAVAVCHIGVMRVLLARAHGWDFDGPAPFAVKRNRLYVIDITASGWRPAVEPVRLIGGTS</sequence>
<dbReference type="Pfam" id="PF00300">
    <property type="entry name" value="His_Phos_1"/>
    <property type="match status" value="1"/>
</dbReference>
<dbReference type="PANTHER" id="PTHR48100">
    <property type="entry name" value="BROAD-SPECIFICITY PHOSPHATASE YOR283W-RELATED"/>
    <property type="match status" value="1"/>
</dbReference>
<dbReference type="KEGG" id="suam:BOO69_14800"/>
<dbReference type="PIRSF" id="PIRSF000709">
    <property type="entry name" value="6PFK_2-Ptase"/>
    <property type="match status" value="1"/>
</dbReference>
<keyword evidence="3" id="KW-1185">Reference proteome</keyword>
<dbReference type="GO" id="GO:0016791">
    <property type="term" value="F:phosphatase activity"/>
    <property type="evidence" value="ECO:0007669"/>
    <property type="project" value="TreeGrafter"/>
</dbReference>
<dbReference type="AlphaFoldDB" id="A0A1J0WJQ1"/>